<sequence length="105" mass="11462">MAPPNRTILTMRASFALSAAFCCAAVLIPGHARAEPQVYRISGLPPGEPLSIRAEPDPSAEQIGEIRTRALVFGCTNDTPSRTTWCRVKAGRVLGWARRRYLAPE</sequence>
<proteinExistence type="predicted"/>
<dbReference type="AlphaFoldDB" id="A0A089NUX8"/>
<keyword evidence="3" id="KW-1185">Reference proteome</keyword>
<protein>
    <submittedName>
        <fullName evidence="2">SH3 type 3 domain-containing protein</fullName>
    </submittedName>
</protein>
<gene>
    <name evidence="2" type="ORF">MOC_3447</name>
</gene>
<reference evidence="2 3" key="1">
    <citation type="journal article" date="2014" name="PLoS ONE">
        <title>Genome Information of Methylobacterium oryzae, a Plant-Probiotic Methylotroph in the Phyllosphere.</title>
        <authorList>
            <person name="Kwak M.J."/>
            <person name="Jeong H."/>
            <person name="Madhaiyan M."/>
            <person name="Lee Y."/>
            <person name="Sa T.M."/>
            <person name="Oh T.K."/>
            <person name="Kim J.F."/>
        </authorList>
    </citation>
    <scope>NUCLEOTIDE SEQUENCE [LARGE SCALE GENOMIC DNA]</scope>
    <source>
        <strain evidence="2 3">CBMB20</strain>
    </source>
</reference>
<name>A0A089NUX8_9HYPH</name>
<feature type="chain" id="PRO_5001848088" evidence="1">
    <location>
        <begin position="35"/>
        <end position="105"/>
    </location>
</feature>
<evidence type="ECO:0000313" key="2">
    <source>
        <dbReference type="EMBL" id="AIQ91202.1"/>
    </source>
</evidence>
<dbReference type="GeneID" id="96603228"/>
<organism evidence="2 3">
    <name type="scientific">Methylobacterium oryzae CBMB20</name>
    <dbReference type="NCBI Taxonomy" id="693986"/>
    <lineage>
        <taxon>Bacteria</taxon>
        <taxon>Pseudomonadati</taxon>
        <taxon>Pseudomonadota</taxon>
        <taxon>Alphaproteobacteria</taxon>
        <taxon>Hyphomicrobiales</taxon>
        <taxon>Methylobacteriaceae</taxon>
        <taxon>Methylobacterium</taxon>
    </lineage>
</organism>
<dbReference type="RefSeq" id="WP_078947411.1">
    <property type="nucleotide sequence ID" value="NZ_CP003811.1"/>
</dbReference>
<keyword evidence="1" id="KW-0732">Signal</keyword>
<dbReference type="eggNOG" id="COG4991">
    <property type="taxonomic scope" value="Bacteria"/>
</dbReference>
<evidence type="ECO:0000313" key="3">
    <source>
        <dbReference type="Proteomes" id="UP000029492"/>
    </source>
</evidence>
<dbReference type="EMBL" id="CP003811">
    <property type="protein sequence ID" value="AIQ91202.1"/>
    <property type="molecule type" value="Genomic_DNA"/>
</dbReference>
<feature type="signal peptide" evidence="1">
    <location>
        <begin position="1"/>
        <end position="34"/>
    </location>
</feature>
<evidence type="ECO:0000256" key="1">
    <source>
        <dbReference type="SAM" id="SignalP"/>
    </source>
</evidence>
<dbReference type="KEGG" id="mor:MOC_3447"/>
<dbReference type="STRING" id="693986.MOC_3447"/>
<dbReference type="HOGENOM" id="CLU_176953_0_0_5"/>
<accession>A0A089NUX8</accession>
<dbReference type="Proteomes" id="UP000029492">
    <property type="component" value="Chromosome"/>
</dbReference>